<name>A0A843TD29_COLES</name>
<dbReference type="EMBL" id="NMUH01000026">
    <property type="protein sequence ID" value="MQL68975.1"/>
    <property type="molecule type" value="Genomic_DNA"/>
</dbReference>
<gene>
    <name evidence="2" type="ORF">Taro_001256</name>
</gene>
<sequence>MRVHGFFVSRRRPWLAEDEYLHVKHEQSFNPLFSFFLFRNFLPKSSTLGPPLIGVFIGVYPHLREEERDLLRGESLRVDYPEGESLQVDYPESPPSERLLSLRWHHRPSASAVWDAAAGWRRHDLQASFDCKQRRPVGERRYPAREDPTPPPTGCSKLVNPEAIHGALRSFLDLPRIFDRILTSRGFRSYLDMYKGSCRYLTIPRLRAACQFPMWSALSHTQESARRFIEVAWVPLHRGCQGAKNPPQRVALVAEPPRRGWPCAGTPPLGVALHRNTPLRVS</sequence>
<keyword evidence="3" id="KW-1185">Reference proteome</keyword>
<protein>
    <submittedName>
        <fullName evidence="2">Uncharacterized protein</fullName>
    </submittedName>
</protein>
<comment type="caution">
    <text evidence="2">The sequence shown here is derived from an EMBL/GenBank/DDBJ whole genome shotgun (WGS) entry which is preliminary data.</text>
</comment>
<evidence type="ECO:0000256" key="1">
    <source>
        <dbReference type="SAM" id="MobiDB-lite"/>
    </source>
</evidence>
<dbReference type="AlphaFoldDB" id="A0A843TD29"/>
<accession>A0A843TD29</accession>
<feature type="compositionally biased region" description="Basic and acidic residues" evidence="1">
    <location>
        <begin position="138"/>
        <end position="148"/>
    </location>
</feature>
<proteinExistence type="predicted"/>
<dbReference type="Proteomes" id="UP000652761">
    <property type="component" value="Unassembled WGS sequence"/>
</dbReference>
<evidence type="ECO:0000313" key="2">
    <source>
        <dbReference type="EMBL" id="MQL68975.1"/>
    </source>
</evidence>
<evidence type="ECO:0000313" key="3">
    <source>
        <dbReference type="Proteomes" id="UP000652761"/>
    </source>
</evidence>
<reference evidence="2" key="1">
    <citation type="submission" date="2017-07" db="EMBL/GenBank/DDBJ databases">
        <title>Taro Niue Genome Assembly and Annotation.</title>
        <authorList>
            <person name="Atibalentja N."/>
            <person name="Keating K."/>
            <person name="Fields C.J."/>
        </authorList>
    </citation>
    <scope>NUCLEOTIDE SEQUENCE</scope>
    <source>
        <strain evidence="2">Niue_2</strain>
        <tissue evidence="2">Leaf</tissue>
    </source>
</reference>
<feature type="region of interest" description="Disordered" evidence="1">
    <location>
        <begin position="138"/>
        <end position="157"/>
    </location>
</feature>
<organism evidence="2 3">
    <name type="scientific">Colocasia esculenta</name>
    <name type="common">Wild taro</name>
    <name type="synonym">Arum esculentum</name>
    <dbReference type="NCBI Taxonomy" id="4460"/>
    <lineage>
        <taxon>Eukaryota</taxon>
        <taxon>Viridiplantae</taxon>
        <taxon>Streptophyta</taxon>
        <taxon>Embryophyta</taxon>
        <taxon>Tracheophyta</taxon>
        <taxon>Spermatophyta</taxon>
        <taxon>Magnoliopsida</taxon>
        <taxon>Liliopsida</taxon>
        <taxon>Araceae</taxon>
        <taxon>Aroideae</taxon>
        <taxon>Colocasieae</taxon>
        <taxon>Colocasia</taxon>
    </lineage>
</organism>